<dbReference type="Proteomes" id="UP001329505">
    <property type="component" value="Unassembled WGS sequence"/>
</dbReference>
<evidence type="ECO:0000313" key="7">
    <source>
        <dbReference type="Proteomes" id="UP001329505"/>
    </source>
</evidence>
<dbReference type="InterPro" id="IPR048666">
    <property type="entry name" value="RedAm-like_C"/>
</dbReference>
<dbReference type="Pfam" id="PF21761">
    <property type="entry name" value="RedAm-like_C"/>
    <property type="match status" value="1"/>
</dbReference>
<dbReference type="SUPFAM" id="SSF51735">
    <property type="entry name" value="NAD(P)-binding Rossmann-fold domains"/>
    <property type="match status" value="1"/>
</dbReference>
<dbReference type="InterPro" id="IPR008927">
    <property type="entry name" value="6-PGluconate_DH-like_C_sf"/>
</dbReference>
<evidence type="ECO:0000256" key="1">
    <source>
        <dbReference type="ARBA" id="ARBA00023002"/>
    </source>
</evidence>
<evidence type="ECO:0000259" key="3">
    <source>
        <dbReference type="Pfam" id="PF21761"/>
    </source>
</evidence>
<gene>
    <name evidence="5" type="ORF">SAMN05216230_104220</name>
    <name evidence="4" type="ORF">V0R55_02855</name>
</gene>
<dbReference type="InterPro" id="IPR006115">
    <property type="entry name" value="6PGDH_NADP-bd"/>
</dbReference>
<dbReference type="Pfam" id="PF03446">
    <property type="entry name" value="NAD_binding_2"/>
    <property type="match status" value="1"/>
</dbReference>
<dbReference type="EMBL" id="JAZDQQ010000002">
    <property type="protein sequence ID" value="MEE1879087.1"/>
    <property type="molecule type" value="Genomic_DNA"/>
</dbReference>
<dbReference type="GO" id="GO:0016491">
    <property type="term" value="F:oxidoreductase activity"/>
    <property type="evidence" value="ECO:0007669"/>
    <property type="project" value="UniProtKB-KW"/>
</dbReference>
<dbReference type="InterPro" id="IPR036291">
    <property type="entry name" value="NAD(P)-bd_dom_sf"/>
</dbReference>
<dbReference type="PANTHER" id="PTHR43580:SF2">
    <property type="entry name" value="CYTOKINE-LIKE NUCLEAR FACTOR N-PAC"/>
    <property type="match status" value="1"/>
</dbReference>
<proteinExistence type="predicted"/>
<dbReference type="PANTHER" id="PTHR43580">
    <property type="entry name" value="OXIDOREDUCTASE GLYR1-RELATED"/>
    <property type="match status" value="1"/>
</dbReference>
<keyword evidence="1" id="KW-0560">Oxidoreductase</keyword>
<protein>
    <submittedName>
        <fullName evidence="5">3-hydroxyisobutyrate dehydrogenase</fullName>
    </submittedName>
    <submittedName>
        <fullName evidence="4">NAD(P)-binding domain-containing protein</fullName>
    </submittedName>
</protein>
<dbReference type="Proteomes" id="UP000199221">
    <property type="component" value="Unassembled WGS sequence"/>
</dbReference>
<evidence type="ECO:0000313" key="5">
    <source>
        <dbReference type="EMBL" id="SEQ89978.1"/>
    </source>
</evidence>
<reference evidence="4 7" key="2">
    <citation type="submission" date="2024-01" db="EMBL/GenBank/DDBJ databases">
        <title>Unpublished Manusciprt.</title>
        <authorList>
            <person name="Duman M."/>
            <person name="Valdes E.G."/>
            <person name="Ajmi N."/>
            <person name="Altun S."/>
            <person name="Saticioglu I.B."/>
        </authorList>
    </citation>
    <scope>NUCLEOTIDE SEQUENCE [LARGE SCALE GENOMIC DNA]</scope>
    <source>
        <strain evidence="4 7">139P</strain>
    </source>
</reference>
<dbReference type="PIRSF" id="PIRSF000103">
    <property type="entry name" value="HIBADH"/>
    <property type="match status" value="1"/>
</dbReference>
<reference evidence="5 6" key="1">
    <citation type="submission" date="2016-10" db="EMBL/GenBank/DDBJ databases">
        <authorList>
            <person name="de Groot N.N."/>
        </authorList>
    </citation>
    <scope>NUCLEOTIDE SEQUENCE [LARGE SCALE GENOMIC DNA]</scope>
    <source>
        <strain evidence="5 6">LMG 27941</strain>
    </source>
</reference>
<feature type="domain" description="6-phosphogluconate dehydrogenase NADP-binding" evidence="2">
    <location>
        <begin position="13"/>
        <end position="165"/>
    </location>
</feature>
<name>A0A1H9JT47_9PSED</name>
<dbReference type="Gene3D" id="3.40.50.720">
    <property type="entry name" value="NAD(P)-binding Rossmann-like Domain"/>
    <property type="match status" value="1"/>
</dbReference>
<evidence type="ECO:0000313" key="6">
    <source>
        <dbReference type="Proteomes" id="UP000199221"/>
    </source>
</evidence>
<dbReference type="EMBL" id="FOEQ01000004">
    <property type="protein sequence ID" value="SEQ89978.1"/>
    <property type="molecule type" value="Genomic_DNA"/>
</dbReference>
<feature type="domain" description="NADPH-dependent reductive aminase-like C-terminal" evidence="3">
    <location>
        <begin position="184"/>
        <end position="294"/>
    </location>
</feature>
<dbReference type="InterPro" id="IPR013328">
    <property type="entry name" value="6PGD_dom2"/>
</dbReference>
<keyword evidence="7" id="KW-1185">Reference proteome</keyword>
<evidence type="ECO:0000259" key="2">
    <source>
        <dbReference type="Pfam" id="PF03446"/>
    </source>
</evidence>
<dbReference type="AlphaFoldDB" id="A0A1H9JT47"/>
<dbReference type="SUPFAM" id="SSF48179">
    <property type="entry name" value="6-phosphogluconate dehydrogenase C-terminal domain-like"/>
    <property type="match status" value="1"/>
</dbReference>
<dbReference type="GO" id="GO:0050661">
    <property type="term" value="F:NADP binding"/>
    <property type="evidence" value="ECO:0007669"/>
    <property type="project" value="InterPro"/>
</dbReference>
<dbReference type="Gene3D" id="1.10.1040.10">
    <property type="entry name" value="N-(1-d-carboxylethyl)-l-norvaline Dehydrogenase, domain 2"/>
    <property type="match status" value="1"/>
</dbReference>
<dbReference type="InterPro" id="IPR051265">
    <property type="entry name" value="HIBADH-related_NP60_sf"/>
</dbReference>
<accession>A0A1H9JT47</accession>
<evidence type="ECO:0000313" key="4">
    <source>
        <dbReference type="EMBL" id="MEE1879087.1"/>
    </source>
</evidence>
<organism evidence="5 6">
    <name type="scientific">Pseudomonas soli</name>
    <dbReference type="NCBI Taxonomy" id="1306993"/>
    <lineage>
        <taxon>Bacteria</taxon>
        <taxon>Pseudomonadati</taxon>
        <taxon>Pseudomonadota</taxon>
        <taxon>Gammaproteobacteria</taxon>
        <taxon>Pseudomonadales</taxon>
        <taxon>Pseudomonadaceae</taxon>
        <taxon>Pseudomonas</taxon>
    </lineage>
</organism>
<dbReference type="InterPro" id="IPR015815">
    <property type="entry name" value="HIBADH-related"/>
</dbReference>
<sequence>MSTQNEQRLDVDVSVVGLGAMGTIMAHAFLKQGKRVAVWNRSPGKAAALVAAGAQLCDSAHAALSASPVTVFVLLDDQATHGVLGRPGVMAALAGRTVIDYTTNGRDEGLALQALVNAAGGLYVKGMIVAYPRNVGHRQSHTLHTGDREGFEQHRALLEALAGQTMFLPWDEALAFATVLHAQAFATMMAFFEAVGASERFGLPVAETARLLLDTSRFFISDALEEAVRRLEAQDFAGDQARLDVHAGAFAHIAQALHAQGAWTPVFDAVCGVVQRAESMGHGDQDIVAATQVFAAANPPETAAQRPI</sequence>